<reference evidence="1 2" key="1">
    <citation type="journal article" date="2023" name="Science">
        <title>Complex scaffold remodeling in plant triterpene biosynthesis.</title>
        <authorList>
            <person name="De La Pena R."/>
            <person name="Hodgson H."/>
            <person name="Liu J.C."/>
            <person name="Stephenson M.J."/>
            <person name="Martin A.C."/>
            <person name="Owen C."/>
            <person name="Harkess A."/>
            <person name="Leebens-Mack J."/>
            <person name="Jimenez L.E."/>
            <person name="Osbourn A."/>
            <person name="Sattely E.S."/>
        </authorList>
    </citation>
    <scope>NUCLEOTIDE SEQUENCE [LARGE SCALE GENOMIC DNA]</scope>
    <source>
        <strain evidence="2">cv. JPN11</strain>
        <tissue evidence="1">Leaf</tissue>
    </source>
</reference>
<evidence type="ECO:0000313" key="2">
    <source>
        <dbReference type="Proteomes" id="UP001164539"/>
    </source>
</evidence>
<sequence length="124" mass="14072">MEREHSKAKGFFKSKLAKTFHKVTKRSWPMQCVSNYKVTSAPTSASTPSARKGSVSYSLSRHQDLPNVSPMQRMTMGSYKKPMNSYHHNGCLDGGDENVDMMAAKYILHVRERLKQERSDANAF</sequence>
<organism evidence="1 2">
    <name type="scientific">Melia azedarach</name>
    <name type="common">Chinaberry tree</name>
    <dbReference type="NCBI Taxonomy" id="155640"/>
    <lineage>
        <taxon>Eukaryota</taxon>
        <taxon>Viridiplantae</taxon>
        <taxon>Streptophyta</taxon>
        <taxon>Embryophyta</taxon>
        <taxon>Tracheophyta</taxon>
        <taxon>Spermatophyta</taxon>
        <taxon>Magnoliopsida</taxon>
        <taxon>eudicotyledons</taxon>
        <taxon>Gunneridae</taxon>
        <taxon>Pentapetalae</taxon>
        <taxon>rosids</taxon>
        <taxon>malvids</taxon>
        <taxon>Sapindales</taxon>
        <taxon>Meliaceae</taxon>
        <taxon>Melia</taxon>
    </lineage>
</organism>
<dbReference type="Proteomes" id="UP001164539">
    <property type="component" value="Chromosome 9"/>
</dbReference>
<gene>
    <name evidence="1" type="ORF">OWV82_016935</name>
</gene>
<accession>A0ACC1XKC8</accession>
<dbReference type="EMBL" id="CM051402">
    <property type="protein sequence ID" value="KAJ4710805.1"/>
    <property type="molecule type" value="Genomic_DNA"/>
</dbReference>
<evidence type="ECO:0000313" key="1">
    <source>
        <dbReference type="EMBL" id="KAJ4710805.1"/>
    </source>
</evidence>
<proteinExistence type="predicted"/>
<keyword evidence="2" id="KW-1185">Reference proteome</keyword>
<name>A0ACC1XKC8_MELAZ</name>
<comment type="caution">
    <text evidence="1">The sequence shown here is derived from an EMBL/GenBank/DDBJ whole genome shotgun (WGS) entry which is preliminary data.</text>
</comment>
<protein>
    <submittedName>
        <fullName evidence="1">Uncharacterized protein</fullName>
    </submittedName>
</protein>